<protein>
    <submittedName>
        <fullName evidence="2">DUF1631 domain-containing protein</fullName>
    </submittedName>
</protein>
<dbReference type="KEGG" id="nwr:E3U44_11205"/>
<dbReference type="InterPro" id="IPR012434">
    <property type="entry name" value="DUF1631"/>
</dbReference>
<dbReference type="AlphaFoldDB" id="A0A4P7C0C3"/>
<reference evidence="2 3" key="1">
    <citation type="submission" date="2019-03" db="EMBL/GenBank/DDBJ databases">
        <title>The genome sequence of Nitrosococcus wardiae strain D1FHST reveals the archetypal metabolic capacity of ammonia-oxidizing Gammaproteobacteria.</title>
        <authorList>
            <person name="Wang L."/>
            <person name="Lim C.K."/>
            <person name="Hanson T.E."/>
            <person name="Dang H."/>
            <person name="Klotz M.G."/>
        </authorList>
    </citation>
    <scope>NUCLEOTIDE SEQUENCE [LARGE SCALE GENOMIC DNA]</scope>
    <source>
        <strain evidence="2 3">D1FHS</strain>
    </source>
</reference>
<evidence type="ECO:0000256" key="1">
    <source>
        <dbReference type="SAM" id="MobiDB-lite"/>
    </source>
</evidence>
<feature type="compositionally biased region" description="Low complexity" evidence="1">
    <location>
        <begin position="673"/>
        <end position="683"/>
    </location>
</feature>
<evidence type="ECO:0000313" key="2">
    <source>
        <dbReference type="EMBL" id="QBQ55019.1"/>
    </source>
</evidence>
<feature type="compositionally biased region" description="Polar residues" evidence="1">
    <location>
        <begin position="248"/>
        <end position="262"/>
    </location>
</feature>
<organism evidence="2 3">
    <name type="scientific">Nitrosococcus wardiae</name>
    <dbReference type="NCBI Taxonomy" id="1814290"/>
    <lineage>
        <taxon>Bacteria</taxon>
        <taxon>Pseudomonadati</taxon>
        <taxon>Pseudomonadota</taxon>
        <taxon>Gammaproteobacteria</taxon>
        <taxon>Chromatiales</taxon>
        <taxon>Chromatiaceae</taxon>
        <taxon>Nitrosococcus</taxon>
    </lineage>
</organism>
<name>A0A4P7C0C3_9GAMM</name>
<feature type="compositionally biased region" description="Polar residues" evidence="1">
    <location>
        <begin position="642"/>
        <end position="667"/>
    </location>
</feature>
<dbReference type="Proteomes" id="UP000294325">
    <property type="component" value="Chromosome"/>
</dbReference>
<dbReference type="OrthoDB" id="6188167at2"/>
<feature type="region of interest" description="Disordered" evidence="1">
    <location>
        <begin position="623"/>
        <end position="686"/>
    </location>
</feature>
<accession>A0A4P7C0C3</accession>
<gene>
    <name evidence="2" type="ORF">E3U44_11205</name>
</gene>
<dbReference type="RefSeq" id="WP_134358288.1">
    <property type="nucleotide sequence ID" value="NZ_CP038033.1"/>
</dbReference>
<dbReference type="EMBL" id="CP038033">
    <property type="protein sequence ID" value="QBQ55019.1"/>
    <property type="molecule type" value="Genomic_DNA"/>
</dbReference>
<dbReference type="Pfam" id="PF07793">
    <property type="entry name" value="DUF1631"/>
    <property type="match status" value="1"/>
</dbReference>
<proteinExistence type="predicted"/>
<keyword evidence="3" id="KW-1185">Reference proteome</keyword>
<sequence length="780" mass="88046">MATNVHYLPQGANKQAQFPTQQIADRLFSQSLEQFKILIDETFGAIDDTFFKRAEKAANNSEQTTYLDDMRLVRMERTVIERAFLNDISGRFNKLLEQPYYAAPTKPSEPPPTAHDGLSLVEDSQLEETLALSSMVARARTRFSLPLSQLETRLAFLIGLTKIDYQSNPVDPEIIANAFDKAARDLELSVENKLIIYKLFDKHLMSYVGELYEKLNHLLIDANVLAEFGQTPWLHHRNQRAEPVDNAQPVNPSQDPVVTSSMSSATGSADLFQLMQQLLNASAPFEGMQHATSPALEESPHESEPVWSAEKLVNVLSTIQSSAQKKAGVTLEKFSYLEKDILKQKLIGIFQQSSPEGKLANISRSEDNVIDIIGMLFDFILDDQGIPDTIKALIGRLQIPMLKVGILDKTFFSKKQHPARMLLNDLARAGTGWNEDDPLTQQELYTQMQHIVNRILNEFDDDISIFIELQKEFSTFLSTEQTQVKIIEERTRQAEEGKYRVAEARAQIQKVIETRAQINTLPEAMTTLLHQVWSKIPLLIYLREGPTSHDWQQTIATLDKLTWTLVPKHTEEERKKLLTTIPGLLQELRQGFKQVQCNPMDTLRFFKTLETCHINCIRASSKHSSQNTRNQAAAVEKFEQPCSGTSHSKPTPFFENQSKPHSNQMSQETDHVSSSSPTGTPSSAEKDQYLQELESAPLGSWFLFTNAEGQKHRAKLSIRIAGGGNYVFVNRAGIKVLERSPSALVEGIRQGHVKILADELILDRALESVLKSLRQMHDNL</sequence>
<evidence type="ECO:0000313" key="3">
    <source>
        <dbReference type="Proteomes" id="UP000294325"/>
    </source>
</evidence>
<feature type="region of interest" description="Disordered" evidence="1">
    <location>
        <begin position="243"/>
        <end position="262"/>
    </location>
</feature>